<dbReference type="SUPFAM" id="SSF50685">
    <property type="entry name" value="Barwin-like endoglucanases"/>
    <property type="match status" value="1"/>
</dbReference>
<dbReference type="InterPro" id="IPR036908">
    <property type="entry name" value="RlpA-like_sf"/>
</dbReference>
<dbReference type="RefSeq" id="WP_408976665.1">
    <property type="nucleotide sequence ID" value="NZ_JBJUVG010000002.1"/>
</dbReference>
<dbReference type="InterPro" id="IPR012997">
    <property type="entry name" value="RplA"/>
</dbReference>
<protein>
    <recommendedName>
        <fullName evidence="3">Probable endolytic peptidoglycan transglycosylase RlpA</fullName>
        <ecNumber evidence="3">4.2.2.-</ecNumber>
    </recommendedName>
</protein>
<accession>A0ABW9GWK3</accession>
<dbReference type="PANTHER" id="PTHR34183:SF1">
    <property type="entry name" value="ENDOLYTIC PEPTIDOGLYCAN TRANSGLYCOSYLASE RLPA"/>
    <property type="match status" value="1"/>
</dbReference>
<keyword evidence="3" id="KW-0732">Signal</keyword>
<keyword evidence="1 3" id="KW-0456">Lyase</keyword>
<dbReference type="InterPro" id="IPR034718">
    <property type="entry name" value="RlpA"/>
</dbReference>
<comment type="function">
    <text evidence="3">Lytic transglycosylase with a strong preference for naked glycan strands that lack stem peptides.</text>
</comment>
<comment type="similarity">
    <text evidence="3 4">Belongs to the RlpA family.</text>
</comment>
<dbReference type="PANTHER" id="PTHR34183">
    <property type="entry name" value="ENDOLYTIC PEPTIDOGLYCAN TRANSGLYCOSYLASE RLPA"/>
    <property type="match status" value="1"/>
</dbReference>
<dbReference type="CDD" id="cd22268">
    <property type="entry name" value="DPBB_RlpA-like"/>
    <property type="match status" value="1"/>
</dbReference>
<comment type="caution">
    <text evidence="6">The sequence shown here is derived from an EMBL/GenBank/DDBJ whole genome shotgun (WGS) entry which is preliminary data.</text>
</comment>
<evidence type="ECO:0000256" key="1">
    <source>
        <dbReference type="ARBA" id="ARBA00023239"/>
    </source>
</evidence>
<dbReference type="HAMAP" id="MF_02071">
    <property type="entry name" value="RlpA"/>
    <property type="match status" value="1"/>
</dbReference>
<evidence type="ECO:0000313" key="6">
    <source>
        <dbReference type="EMBL" id="MFM9413046.1"/>
    </source>
</evidence>
<proteinExistence type="inferred from homology"/>
<dbReference type="Gene3D" id="2.40.40.10">
    <property type="entry name" value="RlpA-like domain"/>
    <property type="match status" value="1"/>
</dbReference>
<dbReference type="NCBIfam" id="TIGR00413">
    <property type="entry name" value="rlpA"/>
    <property type="match status" value="1"/>
</dbReference>
<name>A0ABW9GWK3_9FIRM</name>
<feature type="domain" description="RlpA-like protein double-psi beta-barrel" evidence="5">
    <location>
        <begin position="173"/>
        <end position="260"/>
    </location>
</feature>
<sequence precursor="true">MKKTIQSIIAGLAMGAFLLTNAGTAQAAQPFVWDKVDQVQKSGDLTYYPVRSVLELAGIQVKWVADEVRTKLVLSTGDQSYQLIVNPESKTLSSGDRVFGYDNINGSLMVPLHFLMDVIDQAAVSVNRQSGAIAITPSSENGQVGLRYLEGYIAEPKPVEPVVQAPKTTYYESGQATWYGAALHGNYTASGERFNMYDLTAAHKTLPFGTRVKVTNLNNGTSVVVRITDRGPFAPGRVIDLSMAAAQQLGMISSGVAPVNLEIIG</sequence>
<evidence type="ECO:0000259" key="5">
    <source>
        <dbReference type="Pfam" id="PF03330"/>
    </source>
</evidence>
<dbReference type="EMBL" id="JBJUVG010000002">
    <property type="protein sequence ID" value="MFM9413046.1"/>
    <property type="molecule type" value="Genomic_DNA"/>
</dbReference>
<organism evidence="6 7">
    <name type="scientific">Peptococcus simiae</name>
    <dbReference type="NCBI Taxonomy" id="1643805"/>
    <lineage>
        <taxon>Bacteria</taxon>
        <taxon>Bacillati</taxon>
        <taxon>Bacillota</taxon>
        <taxon>Clostridia</taxon>
        <taxon>Eubacteriales</taxon>
        <taxon>Peptococcaceae</taxon>
        <taxon>Peptococcus</taxon>
    </lineage>
</organism>
<evidence type="ECO:0000256" key="2">
    <source>
        <dbReference type="ARBA" id="ARBA00023316"/>
    </source>
</evidence>
<feature type="chain" id="PRO_5044919029" description="Probable endolytic peptidoglycan transglycosylase RlpA" evidence="3">
    <location>
        <begin position="28"/>
        <end position="265"/>
    </location>
</feature>
<reference evidence="6 7" key="1">
    <citation type="journal article" date="2016" name="Int. J. Syst. Evol. Microbiol.">
        <title>Peptococcus simiae sp. nov., isolated from rhesus macaque faeces and emended description of the genus Peptococcus.</title>
        <authorList>
            <person name="Shkoporov A.N."/>
            <person name="Efimov B.A."/>
            <person name="Kondova I."/>
            <person name="Ouwerling B."/>
            <person name="Chaplin A.V."/>
            <person name="Shcherbakova V.A."/>
            <person name="Langermans J.A.M."/>
        </authorList>
    </citation>
    <scope>NUCLEOTIDE SEQUENCE [LARGE SCALE GENOMIC DNA]</scope>
    <source>
        <strain evidence="6 7">M108</strain>
    </source>
</reference>
<dbReference type="Proteomes" id="UP001631949">
    <property type="component" value="Unassembled WGS sequence"/>
</dbReference>
<dbReference type="InterPro" id="IPR009009">
    <property type="entry name" value="RlpA-like_DPBB"/>
</dbReference>
<keyword evidence="2 3" id="KW-0961">Cell wall biogenesis/degradation</keyword>
<gene>
    <name evidence="3" type="primary">rlpA</name>
    <name evidence="6" type="ORF">ACKQTC_01475</name>
</gene>
<feature type="signal peptide" evidence="3">
    <location>
        <begin position="1"/>
        <end position="27"/>
    </location>
</feature>
<evidence type="ECO:0000256" key="3">
    <source>
        <dbReference type="HAMAP-Rule" id="MF_02071"/>
    </source>
</evidence>
<evidence type="ECO:0000256" key="4">
    <source>
        <dbReference type="RuleBase" id="RU003495"/>
    </source>
</evidence>
<dbReference type="EC" id="4.2.2.-" evidence="3"/>
<keyword evidence="7" id="KW-1185">Reference proteome</keyword>
<evidence type="ECO:0000313" key="7">
    <source>
        <dbReference type="Proteomes" id="UP001631949"/>
    </source>
</evidence>
<dbReference type="Pfam" id="PF03330">
    <property type="entry name" value="DPBB_1"/>
    <property type="match status" value="1"/>
</dbReference>